<dbReference type="Pfam" id="PF06657">
    <property type="entry name" value="Cep57_MT_bd"/>
    <property type="match status" value="1"/>
</dbReference>
<dbReference type="GO" id="GO:0005737">
    <property type="term" value="C:cytoplasm"/>
    <property type="evidence" value="ECO:0007669"/>
    <property type="project" value="UniProtKB-SubCell"/>
</dbReference>
<feature type="region of interest" description="Disordered" evidence="3">
    <location>
        <begin position="208"/>
        <end position="242"/>
    </location>
</feature>
<dbReference type="EMBL" id="JAPDMZ010000298">
    <property type="protein sequence ID" value="KAK0544190.1"/>
    <property type="molecule type" value="Genomic_DNA"/>
</dbReference>
<feature type="non-terminal residue" evidence="5">
    <location>
        <position position="1"/>
    </location>
</feature>
<feature type="region of interest" description="Disordered" evidence="3">
    <location>
        <begin position="876"/>
        <end position="927"/>
    </location>
</feature>
<evidence type="ECO:0000259" key="4">
    <source>
        <dbReference type="Pfam" id="PF06657"/>
    </source>
</evidence>
<proteinExistence type="predicted"/>
<comment type="subcellular location">
    <subcellularLocation>
        <location evidence="1">Cytoplasm</location>
    </subcellularLocation>
</comment>
<comment type="caution">
    <text evidence="5">The sequence shown here is derived from an EMBL/GenBank/DDBJ whole genome shotgun (WGS) entry which is preliminary data.</text>
</comment>
<protein>
    <recommendedName>
        <fullName evidence="4">Cep57 centrosome microtubule-binding domain-containing protein</fullName>
    </recommendedName>
</protein>
<feature type="region of interest" description="Disordered" evidence="3">
    <location>
        <begin position="725"/>
        <end position="864"/>
    </location>
</feature>
<dbReference type="InterPro" id="IPR024957">
    <property type="entry name" value="Cep57_MT-bd_dom"/>
</dbReference>
<dbReference type="Proteomes" id="UP001176517">
    <property type="component" value="Unassembled WGS sequence"/>
</dbReference>
<dbReference type="AlphaFoldDB" id="A0AAN6JQY2"/>
<feature type="compositionally biased region" description="Basic and acidic residues" evidence="3">
    <location>
        <begin position="459"/>
        <end position="472"/>
    </location>
</feature>
<feature type="region of interest" description="Disordered" evidence="3">
    <location>
        <begin position="498"/>
        <end position="559"/>
    </location>
</feature>
<keyword evidence="2" id="KW-0963">Cytoplasm</keyword>
<feature type="region of interest" description="Disordered" evidence="3">
    <location>
        <begin position="434"/>
        <end position="483"/>
    </location>
</feature>
<evidence type="ECO:0000313" key="5">
    <source>
        <dbReference type="EMBL" id="KAK0544190.1"/>
    </source>
</evidence>
<evidence type="ECO:0000256" key="3">
    <source>
        <dbReference type="SAM" id="MobiDB-lite"/>
    </source>
</evidence>
<organism evidence="5 6">
    <name type="scientific">Tilletia horrida</name>
    <dbReference type="NCBI Taxonomy" id="155126"/>
    <lineage>
        <taxon>Eukaryota</taxon>
        <taxon>Fungi</taxon>
        <taxon>Dikarya</taxon>
        <taxon>Basidiomycota</taxon>
        <taxon>Ustilaginomycotina</taxon>
        <taxon>Exobasidiomycetes</taxon>
        <taxon>Tilletiales</taxon>
        <taxon>Tilletiaceae</taxon>
        <taxon>Tilletia</taxon>
    </lineage>
</organism>
<feature type="region of interest" description="Disordered" evidence="3">
    <location>
        <begin position="576"/>
        <end position="606"/>
    </location>
</feature>
<evidence type="ECO:0000256" key="1">
    <source>
        <dbReference type="ARBA" id="ARBA00004496"/>
    </source>
</evidence>
<reference evidence="5" key="1">
    <citation type="journal article" date="2023" name="PhytoFront">
        <title>Draft Genome Resources of Seven Strains of Tilletia horrida, Causal Agent of Kernel Smut of Rice.</title>
        <authorList>
            <person name="Khanal S."/>
            <person name="Antony Babu S."/>
            <person name="Zhou X.G."/>
        </authorList>
    </citation>
    <scope>NUCLEOTIDE SEQUENCE</scope>
    <source>
        <strain evidence="5">TX6</strain>
    </source>
</reference>
<feature type="compositionally biased region" description="Basic and acidic residues" evidence="3">
    <location>
        <begin position="229"/>
        <end position="242"/>
    </location>
</feature>
<dbReference type="GO" id="GO:0008017">
    <property type="term" value="F:microtubule binding"/>
    <property type="evidence" value="ECO:0007669"/>
    <property type="project" value="InterPro"/>
</dbReference>
<evidence type="ECO:0000256" key="2">
    <source>
        <dbReference type="ARBA" id="ARBA00022490"/>
    </source>
</evidence>
<feature type="compositionally biased region" description="Polar residues" evidence="3">
    <location>
        <begin position="855"/>
        <end position="864"/>
    </location>
</feature>
<gene>
    <name evidence="5" type="ORF">OC846_006162</name>
</gene>
<feature type="compositionally biased region" description="Basic and acidic residues" evidence="3">
    <location>
        <begin position="300"/>
        <end position="320"/>
    </location>
</feature>
<feature type="region of interest" description="Disordered" evidence="3">
    <location>
        <begin position="62"/>
        <end position="116"/>
    </location>
</feature>
<name>A0AAN6JQY2_9BASI</name>
<feature type="compositionally biased region" description="Polar residues" evidence="3">
    <location>
        <begin position="1"/>
        <end position="11"/>
    </location>
</feature>
<feature type="compositionally biased region" description="Basic residues" evidence="3">
    <location>
        <begin position="576"/>
        <end position="588"/>
    </location>
</feature>
<accession>A0AAN6JQY2</accession>
<feature type="domain" description="Cep57 centrosome microtubule-binding" evidence="4">
    <location>
        <begin position="653"/>
        <end position="719"/>
    </location>
</feature>
<feature type="region of interest" description="Disordered" evidence="3">
    <location>
        <begin position="1"/>
        <end position="50"/>
    </location>
</feature>
<keyword evidence="6" id="KW-1185">Reference proteome</keyword>
<sequence length="927" mass="101521">LPDISGLTSALGTPARTLNRSRHVRVEQGFPQPRKRGAADGGKGVAQLPNADSLAVALDLRARVESGDDSDDGSASAESESVHHFPSTQCPNQVPDGHEVSNKSATAASDSHPRLFLEGNRHPRAQHAREAEAASHAFGLEWQGSRPPLSAYAMEQRKLSVEQLAKSNNTHANTVPNTSAPAPGETTTKLEHMHAELAKIVDRLGRLENDPQSSQPRASPAANALSDNEAVKNREPALSRGAIRDMQAHMRELMRELQLQRKALSAIAQLEQDSVVDDVLVKDNIRQQLALHSPWRAATNHREGQHNGESEPHQRPLRWERRRLPSPSIADRQKQLCELVLEEDGSLPQKQAMLTAKDTTNRWTGDADALHAQMERVLHHVNLLRDEVEGGVRASGGDDLAGKPTAINSKARLNLQRPLETVSEPVSPFLQPTNAKVKRTARSSDPPVTTVSPATLAGDKIRVDGTRPRSAETEPDEGAELSQEIENRAASAFARVRQYARHDRERAPSPSPTANWPHIEGHSNSGTAHAPCDSVPDLRPGAVSPTEHYPRSRKATKHDVDLLHDERDCTVCHGAHKTEKRRAARRDRVRADERDKRSRRRQAGGTEEEELLIDVLVEEAERYNRANASAALDGPTSERTHLKNLVQLTAAQRAVLNRMVKQHMDEFIHQRMLFSELADELKRIHPDMSATRRKILSEHVMEAVETLEVKAERINALQRLLGYEVGGGEDGLSEEARRGPSRRSAALRGNTNEAGPYRTSLGTTTSKANAAPELASDYSDGEGQQEENVFLSAAAAAAQARRGRNSPRLDEPPPLEADEPMRSGSTTSSGKAGHRPDSWRPSSRSRAFSRGRLPTSYSPPTTLAAQELAVDLDVDEREGDGRLGSGKFFDLDNSRVSPMMRPAARPSRGLSSPVRGAGSPFGVGKYR</sequence>
<evidence type="ECO:0000313" key="6">
    <source>
        <dbReference type="Proteomes" id="UP001176517"/>
    </source>
</evidence>
<feature type="region of interest" description="Disordered" evidence="3">
    <location>
        <begin position="292"/>
        <end position="320"/>
    </location>
</feature>